<dbReference type="AlphaFoldDB" id="A0A7W5CIE5"/>
<evidence type="ECO:0000256" key="1">
    <source>
        <dbReference type="SAM" id="Phobius"/>
    </source>
</evidence>
<evidence type="ECO:0000313" key="3">
    <source>
        <dbReference type="Proteomes" id="UP000543579"/>
    </source>
</evidence>
<comment type="caution">
    <text evidence="2">The sequence shown here is derived from an EMBL/GenBank/DDBJ whole genome shotgun (WGS) entry which is preliminary data.</text>
</comment>
<feature type="transmembrane region" description="Helical" evidence="1">
    <location>
        <begin position="89"/>
        <end position="106"/>
    </location>
</feature>
<dbReference type="Proteomes" id="UP000543579">
    <property type="component" value="Unassembled WGS sequence"/>
</dbReference>
<name>A0A7W5CIE5_9MICO</name>
<gene>
    <name evidence="2" type="ORF">FHS07_001978</name>
</gene>
<accession>A0A7W5CIE5</accession>
<keyword evidence="1" id="KW-1133">Transmembrane helix</keyword>
<reference evidence="2 3" key="1">
    <citation type="submission" date="2020-08" db="EMBL/GenBank/DDBJ databases">
        <title>Genomic Encyclopedia of Type Strains, Phase III (KMG-III): the genomes of soil and plant-associated and newly described type strains.</title>
        <authorList>
            <person name="Whitman W."/>
        </authorList>
    </citation>
    <scope>NUCLEOTIDE SEQUENCE [LARGE SCALE GENOMIC DNA]</scope>
    <source>
        <strain evidence="2 3">CECT 8356</strain>
    </source>
</reference>
<proteinExistence type="predicted"/>
<sequence length="134" mass="13976">MTVAVSRLSGRRSAERAVRLALAVFLLLCAWATTHLDEAGGHHEGTAHSALTVGSFLQTDDDEMPDAALVPPVDTDATNAVAADGSENVTLVLAAVVFSVLGVLLLPTVRGEGMRSGAPPPRRHPLIVFGISRT</sequence>
<keyword evidence="1" id="KW-0472">Membrane</keyword>
<organism evidence="2 3">
    <name type="scientific">Microbacterium proteolyticum</name>
    <dbReference type="NCBI Taxonomy" id="1572644"/>
    <lineage>
        <taxon>Bacteria</taxon>
        <taxon>Bacillati</taxon>
        <taxon>Actinomycetota</taxon>
        <taxon>Actinomycetes</taxon>
        <taxon>Micrococcales</taxon>
        <taxon>Microbacteriaceae</taxon>
        <taxon>Microbacterium</taxon>
    </lineage>
</organism>
<dbReference type="RefSeq" id="WP_183419731.1">
    <property type="nucleotide sequence ID" value="NZ_JACHXY010000002.1"/>
</dbReference>
<keyword evidence="1" id="KW-0812">Transmembrane</keyword>
<protein>
    <submittedName>
        <fullName evidence="2">Putative metal-binding membrane protein</fullName>
    </submittedName>
</protein>
<evidence type="ECO:0000313" key="2">
    <source>
        <dbReference type="EMBL" id="MBB3158282.1"/>
    </source>
</evidence>
<dbReference type="EMBL" id="JACHXY010000002">
    <property type="protein sequence ID" value="MBB3158282.1"/>
    <property type="molecule type" value="Genomic_DNA"/>
</dbReference>